<evidence type="ECO:0000313" key="3">
    <source>
        <dbReference type="Proteomes" id="UP000714618"/>
    </source>
</evidence>
<keyword evidence="3" id="KW-1185">Reference proteome</keyword>
<feature type="coiled-coil region" evidence="1">
    <location>
        <begin position="106"/>
        <end position="232"/>
    </location>
</feature>
<name>A0A9N8JG73_9PEZI</name>
<comment type="caution">
    <text evidence="2">The sequence shown here is derived from an EMBL/GenBank/DDBJ whole genome shotgun (WGS) entry which is preliminary data.</text>
</comment>
<keyword evidence="1" id="KW-0175">Coiled coil</keyword>
<reference evidence="2" key="1">
    <citation type="submission" date="2020-06" db="EMBL/GenBank/DDBJ databases">
        <authorList>
            <person name="Onetto C."/>
        </authorList>
    </citation>
    <scope>NUCLEOTIDE SEQUENCE</scope>
</reference>
<dbReference type="OrthoDB" id="10267194at2759"/>
<protein>
    <submittedName>
        <fullName evidence="2">Uncharacterized protein</fullName>
    </submittedName>
</protein>
<dbReference type="Proteomes" id="UP000714618">
    <property type="component" value="Unassembled WGS sequence"/>
</dbReference>
<accession>A0A9N8JG73</accession>
<dbReference type="AlphaFoldDB" id="A0A9N8JG73"/>
<evidence type="ECO:0000313" key="2">
    <source>
        <dbReference type="EMBL" id="CAD0087549.1"/>
    </source>
</evidence>
<dbReference type="EMBL" id="CAIJEO010000002">
    <property type="protein sequence ID" value="CAD0087549.1"/>
    <property type="molecule type" value="Genomic_DNA"/>
</dbReference>
<organism evidence="2 3">
    <name type="scientific">Aureobasidium mustum</name>
    <dbReference type="NCBI Taxonomy" id="2773714"/>
    <lineage>
        <taxon>Eukaryota</taxon>
        <taxon>Fungi</taxon>
        <taxon>Dikarya</taxon>
        <taxon>Ascomycota</taxon>
        <taxon>Pezizomycotina</taxon>
        <taxon>Dothideomycetes</taxon>
        <taxon>Dothideomycetidae</taxon>
        <taxon>Dothideales</taxon>
        <taxon>Saccotheciaceae</taxon>
        <taxon>Aureobasidium</taxon>
    </lineage>
</organism>
<evidence type="ECO:0000256" key="1">
    <source>
        <dbReference type="SAM" id="Coils"/>
    </source>
</evidence>
<proteinExistence type="predicted"/>
<sequence>MIFRQLLVDRTTKSNEYTSEEIEKVITSLVDSSDTARDGQLRNDNIIDELRQEVSKLKIAAESDKAIIESLTRARDEFKHSAETDSSALRELRQKFDDLRIKNAEFVDVYAKNQNLQARLQTAEQDAEKAATRYKDLESASGADEVALTDLQDRARRDAQKVIDLDNEKAKIEKQCADLEMELDELRDEHTSLEERWDESLASESSDLRQKYDDLEQKAQNCENRLQESNSNWLRALTSVLTSKITGEDIPSVLLQPILHNEFSSMDRFSTKALAAHKFAEQYSGLSEMSRQDLSITELLCWSKGISTPSGVGTSELDQVVWLERYVLEHIRTRQKKDTWVLLAFELLLQMVKSGDWLARCVACVRLAVLSNQYVMYDGEAWIQVVEAVRTAWPQLDIDPLGQACVAYLALTTDDSKSFMKPRLAQASFSKTTPIPEIFALLEDDHRVGLTTVGDTRIVVASHLDQEVVFSKASQDDGWKCSVGPTMNLRSLGDGNLRLIWGQDSEETLEFGYKDPLYKYLRRRHGPTAKVTVGKDIQQRLQHSAMRVTNMTLSKRQHH</sequence>
<gene>
    <name evidence="2" type="ORF">AWRI4233_LOCUS1446</name>
</gene>